<dbReference type="InterPro" id="IPR003593">
    <property type="entry name" value="AAA+_ATPase"/>
</dbReference>
<gene>
    <name evidence="4" type="ORF">JCM9152_3083</name>
</gene>
<protein>
    <submittedName>
        <fullName evidence="4">ABC transporter ATP-binding protein</fullName>
    </submittedName>
</protein>
<dbReference type="STRING" id="1236971.JCM9152_3083"/>
<comment type="caution">
    <text evidence="4">The sequence shown here is derived from an EMBL/GenBank/DDBJ whole genome shotgun (WGS) entry which is preliminary data.</text>
</comment>
<evidence type="ECO:0000313" key="5">
    <source>
        <dbReference type="Proteomes" id="UP000018895"/>
    </source>
</evidence>
<evidence type="ECO:0000256" key="2">
    <source>
        <dbReference type="ARBA" id="ARBA00022840"/>
    </source>
</evidence>
<dbReference type="GO" id="GO:0016887">
    <property type="term" value="F:ATP hydrolysis activity"/>
    <property type="evidence" value="ECO:0007669"/>
    <property type="project" value="InterPro"/>
</dbReference>
<dbReference type="Proteomes" id="UP000018895">
    <property type="component" value="Unassembled WGS sequence"/>
</dbReference>
<dbReference type="PANTHER" id="PTHR43158:SF5">
    <property type="entry name" value="ABC TRANSPORTER, ATP-BINDING PROTEIN"/>
    <property type="match status" value="1"/>
</dbReference>
<accession>W4QHL9</accession>
<dbReference type="PROSITE" id="PS50893">
    <property type="entry name" value="ABC_TRANSPORTER_2"/>
    <property type="match status" value="1"/>
</dbReference>
<dbReference type="AlphaFoldDB" id="W4QHL9"/>
<dbReference type="Pfam" id="PF00005">
    <property type="entry name" value="ABC_tran"/>
    <property type="match status" value="1"/>
</dbReference>
<dbReference type="PANTHER" id="PTHR43158">
    <property type="entry name" value="SKFA PEPTIDE EXPORT ATP-BINDING PROTEIN SKFE"/>
    <property type="match status" value="1"/>
</dbReference>
<reference evidence="4" key="1">
    <citation type="journal article" date="2014" name="Genome Announc.">
        <title>Draft Genome Sequences of Three Alkaliphilic Bacillus Strains, Bacillus wakoensis JCM 9140T, Bacillus akibai JCM 9157T, and Bacillus hemicellulosilyticus JCM 9152T.</title>
        <authorList>
            <person name="Yuki M."/>
            <person name="Oshima K."/>
            <person name="Suda W."/>
            <person name="Oshida Y."/>
            <person name="Kitamura K."/>
            <person name="Iida T."/>
            <person name="Hattori M."/>
            <person name="Ohkuma M."/>
        </authorList>
    </citation>
    <scope>NUCLEOTIDE SEQUENCE [LARGE SCALE GENOMIC DNA]</scope>
    <source>
        <strain evidence="4">JCM 9152</strain>
    </source>
</reference>
<dbReference type="SMART" id="SM00382">
    <property type="entry name" value="AAA"/>
    <property type="match status" value="1"/>
</dbReference>
<dbReference type="Gene3D" id="3.40.50.300">
    <property type="entry name" value="P-loop containing nucleotide triphosphate hydrolases"/>
    <property type="match status" value="1"/>
</dbReference>
<evidence type="ECO:0000259" key="3">
    <source>
        <dbReference type="PROSITE" id="PS50893"/>
    </source>
</evidence>
<proteinExistence type="predicted"/>
<dbReference type="GO" id="GO:0005524">
    <property type="term" value="F:ATP binding"/>
    <property type="evidence" value="ECO:0007669"/>
    <property type="project" value="UniProtKB-KW"/>
</dbReference>
<dbReference type="EMBL" id="BAUU01000021">
    <property type="protein sequence ID" value="GAE31605.1"/>
    <property type="molecule type" value="Genomic_DNA"/>
</dbReference>
<organism evidence="4 5">
    <name type="scientific">Halalkalibacter hemicellulosilyticusJCM 9152</name>
    <dbReference type="NCBI Taxonomy" id="1236971"/>
    <lineage>
        <taxon>Bacteria</taxon>
        <taxon>Bacillati</taxon>
        <taxon>Bacillota</taxon>
        <taxon>Bacilli</taxon>
        <taxon>Bacillales</taxon>
        <taxon>Bacillaceae</taxon>
        <taxon>Halalkalibacter</taxon>
    </lineage>
</organism>
<feature type="domain" description="ABC transporter" evidence="3">
    <location>
        <begin position="5"/>
        <end position="230"/>
    </location>
</feature>
<dbReference type="InterPro" id="IPR003439">
    <property type="entry name" value="ABC_transporter-like_ATP-bd"/>
</dbReference>
<dbReference type="SUPFAM" id="SSF52540">
    <property type="entry name" value="P-loop containing nucleoside triphosphate hydrolases"/>
    <property type="match status" value="1"/>
</dbReference>
<sequence>MMSVISCENVIQTFQKTEALRGLSFTIQPNSITGVIGRNGAGKTTLLKLLAGFTKPNAGDIKVFSERPFDSLTVSANSIFVDDQMSFPSALNLKEILQFAAHFYPNWDQELAERLFDYFQFQPKQSHQKLSKGKCSTFNAIIGLCARCPLTIFDEPTTGMDAAVRSDFYRALMKEYLAYPRTILLSSHHIEEIEELLEDVLLIHEGKKLMHIPVHQLSEMAIQLSGSKDVAEKWTKNRKVYDRKIVGTDRVYVVVENDFTDDERTQLKRDGLEIVNVSANDMCVYVTKTTEGGIDDVFRER</sequence>
<evidence type="ECO:0000313" key="4">
    <source>
        <dbReference type="EMBL" id="GAE31605.1"/>
    </source>
</evidence>
<name>W4QHL9_9BACI</name>
<keyword evidence="2 4" id="KW-0067">ATP-binding</keyword>
<keyword evidence="1" id="KW-0547">Nucleotide-binding</keyword>
<evidence type="ECO:0000256" key="1">
    <source>
        <dbReference type="ARBA" id="ARBA00022741"/>
    </source>
</evidence>
<keyword evidence="5" id="KW-1185">Reference proteome</keyword>
<dbReference type="InterPro" id="IPR027417">
    <property type="entry name" value="P-loop_NTPase"/>
</dbReference>